<reference evidence="2" key="1">
    <citation type="submission" date="2022-10" db="EMBL/GenBank/DDBJ databases">
        <authorList>
            <person name="Yu W.X."/>
        </authorList>
    </citation>
    <scope>NUCLEOTIDE SEQUENCE</scope>
    <source>
        <strain evidence="2">AAT</strain>
    </source>
</reference>
<feature type="transmembrane region" description="Helical" evidence="1">
    <location>
        <begin position="6"/>
        <end position="28"/>
    </location>
</feature>
<dbReference type="Proteomes" id="UP001209229">
    <property type="component" value="Unassembled WGS sequence"/>
</dbReference>
<evidence type="ECO:0000313" key="2">
    <source>
        <dbReference type="EMBL" id="MCW3785797.1"/>
    </source>
</evidence>
<comment type="caution">
    <text evidence="2">The sequence shown here is derived from an EMBL/GenBank/DDBJ whole genome shotgun (WGS) entry which is preliminary data.</text>
</comment>
<keyword evidence="1" id="KW-1133">Transmembrane helix</keyword>
<sequence>MTYIIIALTFIFLLSLIYLYKPILRLIAEKRAIPKMEKILFSNTNETKESVLETIHNVTSKRLSDDLILDYFYKIKGLQVLNINKPINFWLKIYLTSPTKVKLNYFEQVKFYETFLNYPKINDSNSKPIYKGKELRTYNLGKNLKTQLSEKLISQKLA</sequence>
<name>A0AAE3M238_9BACT</name>
<keyword evidence="1" id="KW-0472">Membrane</keyword>
<gene>
    <name evidence="2" type="ORF">OM075_04925</name>
</gene>
<dbReference type="EMBL" id="JAPDPJ010000006">
    <property type="protein sequence ID" value="MCW3785797.1"/>
    <property type="molecule type" value="Genomic_DNA"/>
</dbReference>
<keyword evidence="1" id="KW-0812">Transmembrane</keyword>
<keyword evidence="3" id="KW-1185">Reference proteome</keyword>
<protein>
    <submittedName>
        <fullName evidence="2">Uncharacterized protein</fullName>
    </submittedName>
</protein>
<evidence type="ECO:0000256" key="1">
    <source>
        <dbReference type="SAM" id="Phobius"/>
    </source>
</evidence>
<dbReference type="AlphaFoldDB" id="A0AAE3M238"/>
<evidence type="ECO:0000313" key="3">
    <source>
        <dbReference type="Proteomes" id="UP001209229"/>
    </source>
</evidence>
<proteinExistence type="predicted"/>
<organism evidence="2 3">
    <name type="scientific">Plebeiibacterium sediminum</name>
    <dbReference type="NCBI Taxonomy" id="2992112"/>
    <lineage>
        <taxon>Bacteria</taxon>
        <taxon>Pseudomonadati</taxon>
        <taxon>Bacteroidota</taxon>
        <taxon>Bacteroidia</taxon>
        <taxon>Marinilabiliales</taxon>
        <taxon>Marinilabiliaceae</taxon>
        <taxon>Plebeiibacterium</taxon>
    </lineage>
</organism>
<accession>A0AAE3M238</accession>
<dbReference type="RefSeq" id="WP_301189368.1">
    <property type="nucleotide sequence ID" value="NZ_JAPDPJ010000006.1"/>
</dbReference>